<keyword evidence="4" id="KW-1185">Reference proteome</keyword>
<evidence type="ECO:0000313" key="4">
    <source>
        <dbReference type="Proteomes" id="UP001470230"/>
    </source>
</evidence>
<feature type="transmembrane region" description="Helical" evidence="2">
    <location>
        <begin position="178"/>
        <end position="197"/>
    </location>
</feature>
<dbReference type="EMBL" id="JAPFFF010000002">
    <property type="protein sequence ID" value="KAK8897140.1"/>
    <property type="molecule type" value="Genomic_DNA"/>
</dbReference>
<proteinExistence type="predicted"/>
<protein>
    <submittedName>
        <fullName evidence="3">Uncharacterized protein</fullName>
    </submittedName>
</protein>
<organism evidence="3 4">
    <name type="scientific">Tritrichomonas musculus</name>
    <dbReference type="NCBI Taxonomy" id="1915356"/>
    <lineage>
        <taxon>Eukaryota</taxon>
        <taxon>Metamonada</taxon>
        <taxon>Parabasalia</taxon>
        <taxon>Tritrichomonadida</taxon>
        <taxon>Tritrichomonadidae</taxon>
        <taxon>Tritrichomonas</taxon>
    </lineage>
</organism>
<sequence length="202" mass="22816">MSFERNLEVAQGLAAAIRNEIKKLDSATGNERTKTDAKIDGMMSDLQSKIGTLRGQLNNLSQEEKTFGADELKELEKDRGDMQTELRRKRQIYSQNSQVQSGHDANMSKGNQILNTMDESLAIGNDTLKTQQNTMNTLAEDQKLLDNINSNLSTVDTEADTGEATAKRMYRRQLIQRIVSWGIVALLLALLIFSMWYKMRPQ</sequence>
<name>A0ABR2L4G6_9EUKA</name>
<dbReference type="Proteomes" id="UP001470230">
    <property type="component" value="Unassembled WGS sequence"/>
</dbReference>
<reference evidence="3 4" key="1">
    <citation type="submission" date="2024-04" db="EMBL/GenBank/DDBJ databases">
        <title>Tritrichomonas musculus Genome.</title>
        <authorList>
            <person name="Alves-Ferreira E."/>
            <person name="Grigg M."/>
            <person name="Lorenzi H."/>
            <person name="Galac M."/>
        </authorList>
    </citation>
    <scope>NUCLEOTIDE SEQUENCE [LARGE SCALE GENOMIC DNA]</scope>
    <source>
        <strain evidence="3 4">EAF2021</strain>
    </source>
</reference>
<evidence type="ECO:0000256" key="2">
    <source>
        <dbReference type="SAM" id="Phobius"/>
    </source>
</evidence>
<keyword evidence="2" id="KW-0812">Transmembrane</keyword>
<evidence type="ECO:0000256" key="1">
    <source>
        <dbReference type="SAM" id="Coils"/>
    </source>
</evidence>
<gene>
    <name evidence="3" type="ORF">M9Y10_015074</name>
</gene>
<comment type="caution">
    <text evidence="3">The sequence shown here is derived from an EMBL/GenBank/DDBJ whole genome shotgun (WGS) entry which is preliminary data.</text>
</comment>
<accession>A0ABR2L4G6</accession>
<feature type="coiled-coil region" evidence="1">
    <location>
        <begin position="43"/>
        <end position="92"/>
    </location>
</feature>
<evidence type="ECO:0000313" key="3">
    <source>
        <dbReference type="EMBL" id="KAK8897140.1"/>
    </source>
</evidence>
<keyword evidence="1" id="KW-0175">Coiled coil</keyword>
<keyword evidence="2" id="KW-1133">Transmembrane helix</keyword>
<keyword evidence="2" id="KW-0472">Membrane</keyword>